<dbReference type="KEGG" id="ccal:113463885"/>
<keyword evidence="7" id="KW-1185">Reference proteome</keyword>
<name>A0AAJ7RW28_9HYME</name>
<evidence type="ECO:0000313" key="8">
    <source>
        <dbReference type="RefSeq" id="XP_026666784.1"/>
    </source>
</evidence>
<accession>A0AAJ7RW28</accession>
<sequence length="363" mass="40946">MLERWQGIALPETTFFRILLAGRFFPEGECHFYKFLAVSCGFLGKSLFETMIYVCELLTEEPEGGSAMIPLPTFICLYEFLAKLDCSGACPCVITEEDAKELFRPSGLTSSEESSTLDSRLYLVPSEVEEEEEAAAVDVCAFTSSESRSTDSIRVLEDQGTEERRSEAIADEVHKPTPSQRDVSDVQSSEQIQKDEQKIEEHDSDQLSPDHRSTIPDFDFLDADSNDFDKDSYMYYGGEESEKEMVAYEEIDDYQPIGLESILQGICECLEPVRESESVSTPPPPDPFEEFLKRMKQEVEEGRLDTRFQVLGIGPPVSANRITAVALWLADCARRQDGLVGPRNIRHFLCPELEDRINDAYAD</sequence>
<evidence type="ECO:0000256" key="4">
    <source>
        <dbReference type="ARBA" id="ARBA00023273"/>
    </source>
</evidence>
<comment type="subcellular location">
    <subcellularLocation>
        <location evidence="1">Cell projection</location>
        <location evidence="1">Cilium</location>
        <location evidence="1">Flagellum</location>
    </subcellularLocation>
</comment>
<dbReference type="PANTHER" id="PTHR14952:SF9">
    <property type="entry name" value="EF-HAND DOMAIN-CONTAINING PROTEIN"/>
    <property type="match status" value="1"/>
</dbReference>
<feature type="region of interest" description="Disordered" evidence="6">
    <location>
        <begin position="151"/>
        <end position="223"/>
    </location>
</feature>
<evidence type="ECO:0000256" key="1">
    <source>
        <dbReference type="ARBA" id="ARBA00004230"/>
    </source>
</evidence>
<dbReference type="PANTHER" id="PTHR14952">
    <property type="entry name" value="ROPPORIN-1-LIKE PROTEIN"/>
    <property type="match status" value="1"/>
</dbReference>
<dbReference type="AlphaFoldDB" id="A0AAJ7RW28"/>
<dbReference type="RefSeq" id="XP_026666784.1">
    <property type="nucleotide sequence ID" value="XM_026810983.1"/>
</dbReference>
<feature type="compositionally biased region" description="Basic and acidic residues" evidence="6">
    <location>
        <begin position="151"/>
        <end position="175"/>
    </location>
</feature>
<feature type="compositionally biased region" description="Polar residues" evidence="6">
    <location>
        <begin position="177"/>
        <end position="189"/>
    </location>
</feature>
<organism evidence="7 8">
    <name type="scientific">Ceratina calcarata</name>
    <dbReference type="NCBI Taxonomy" id="156304"/>
    <lineage>
        <taxon>Eukaryota</taxon>
        <taxon>Metazoa</taxon>
        <taxon>Ecdysozoa</taxon>
        <taxon>Arthropoda</taxon>
        <taxon>Hexapoda</taxon>
        <taxon>Insecta</taxon>
        <taxon>Pterygota</taxon>
        <taxon>Neoptera</taxon>
        <taxon>Endopterygota</taxon>
        <taxon>Hymenoptera</taxon>
        <taxon>Apocrita</taxon>
        <taxon>Aculeata</taxon>
        <taxon>Apoidea</taxon>
        <taxon>Anthophila</taxon>
        <taxon>Apidae</taxon>
        <taxon>Ceratina</taxon>
        <taxon>Zadontomerus</taxon>
    </lineage>
</organism>
<evidence type="ECO:0000256" key="3">
    <source>
        <dbReference type="ARBA" id="ARBA00023069"/>
    </source>
</evidence>
<gene>
    <name evidence="8" type="primary">LOC113463885</name>
</gene>
<reference evidence="8" key="1">
    <citation type="submission" date="2025-08" db="UniProtKB">
        <authorList>
            <consortium name="RefSeq"/>
        </authorList>
    </citation>
    <scope>IDENTIFICATION</scope>
    <source>
        <tissue evidence="8">Whole body</tissue>
    </source>
</reference>
<keyword evidence="2" id="KW-0282">Flagellum</keyword>
<dbReference type="Proteomes" id="UP000694925">
    <property type="component" value="Unplaced"/>
</dbReference>
<dbReference type="GeneID" id="113463885"/>
<evidence type="ECO:0000256" key="2">
    <source>
        <dbReference type="ARBA" id="ARBA00022846"/>
    </source>
</evidence>
<proteinExistence type="inferred from homology"/>
<evidence type="ECO:0000256" key="6">
    <source>
        <dbReference type="SAM" id="MobiDB-lite"/>
    </source>
</evidence>
<feature type="compositionally biased region" description="Basic and acidic residues" evidence="6">
    <location>
        <begin position="192"/>
        <end position="214"/>
    </location>
</feature>
<keyword evidence="4" id="KW-0966">Cell projection</keyword>
<evidence type="ECO:0000313" key="7">
    <source>
        <dbReference type="Proteomes" id="UP000694925"/>
    </source>
</evidence>
<evidence type="ECO:0000256" key="5">
    <source>
        <dbReference type="ARBA" id="ARBA00035651"/>
    </source>
</evidence>
<comment type="similarity">
    <text evidence="5">Belongs to the ropporin family.</text>
</comment>
<protein>
    <submittedName>
        <fullName evidence="8">Uncharacterized protein LOC113463885</fullName>
    </submittedName>
</protein>
<dbReference type="GO" id="GO:0031514">
    <property type="term" value="C:motile cilium"/>
    <property type="evidence" value="ECO:0007669"/>
    <property type="project" value="UniProtKB-SubCell"/>
</dbReference>
<keyword evidence="3" id="KW-0969">Cilium</keyword>